<name>A0ABV3SAL5_9GAMM</name>
<reference evidence="2 3" key="1">
    <citation type="submission" date="2024-02" db="EMBL/GenBank/DDBJ databases">
        <title>New especies of Spiribacter isolated from saline water.</title>
        <authorList>
            <person name="Leon M.J."/>
            <person name="De La Haba R."/>
            <person name="Sanchez-Porro C."/>
            <person name="Ventosa A."/>
        </authorList>
    </citation>
    <scope>NUCLEOTIDE SEQUENCE [LARGE SCALE GENOMIC DNA]</scope>
    <source>
        <strain evidence="3">ag22IC4-227</strain>
    </source>
</reference>
<keyword evidence="3" id="KW-1185">Reference proteome</keyword>
<sequence>MHIVALHNLKGGVGKTAAAVNLAAQAAEAGIPTLLWDLDAQAAATWCLGAQARLAKPPRKLFRRKAPIGREAARTQWDYLDLLPADESLRHLDDLVAKGKDGGRLLHGLLQPFSENYALVVLDCPPSFSRLAEAVVRNADRVLCPLIPAPLSLNAWRQMAGHFDRKRYGRDKLRPFLSMVDRRRSLHRTWAETPPTTLRGCLSTWIPYATDVERMSVRRAPLAAFAPRSPAADAYRRLWTELAEDLDTRP</sequence>
<dbReference type="Proteomes" id="UP001556653">
    <property type="component" value="Unassembled WGS sequence"/>
</dbReference>
<dbReference type="PANTHER" id="PTHR13696:SF52">
    <property type="entry name" value="PARA FAMILY PROTEIN CT_582"/>
    <property type="match status" value="1"/>
</dbReference>
<dbReference type="InterPro" id="IPR025669">
    <property type="entry name" value="AAA_dom"/>
</dbReference>
<dbReference type="Pfam" id="PF13614">
    <property type="entry name" value="AAA_31"/>
    <property type="match status" value="1"/>
</dbReference>
<feature type="domain" description="AAA" evidence="1">
    <location>
        <begin position="1"/>
        <end position="160"/>
    </location>
</feature>
<dbReference type="Gene3D" id="3.40.50.300">
    <property type="entry name" value="P-loop containing nucleotide triphosphate hydrolases"/>
    <property type="match status" value="1"/>
</dbReference>
<dbReference type="PANTHER" id="PTHR13696">
    <property type="entry name" value="P-LOOP CONTAINING NUCLEOSIDE TRIPHOSPHATE HYDROLASE"/>
    <property type="match status" value="1"/>
</dbReference>
<organism evidence="2 3">
    <name type="scientific">Spiribacter onubensis</name>
    <dbReference type="NCBI Taxonomy" id="3122420"/>
    <lineage>
        <taxon>Bacteria</taxon>
        <taxon>Pseudomonadati</taxon>
        <taxon>Pseudomonadota</taxon>
        <taxon>Gammaproteobacteria</taxon>
        <taxon>Chromatiales</taxon>
        <taxon>Ectothiorhodospiraceae</taxon>
        <taxon>Spiribacter</taxon>
    </lineage>
</organism>
<dbReference type="RefSeq" id="WP_367967731.1">
    <property type="nucleotide sequence ID" value="NZ_JBAKFI010000002.1"/>
</dbReference>
<dbReference type="SUPFAM" id="SSF52540">
    <property type="entry name" value="P-loop containing nucleoside triphosphate hydrolases"/>
    <property type="match status" value="1"/>
</dbReference>
<evidence type="ECO:0000259" key="1">
    <source>
        <dbReference type="Pfam" id="PF13614"/>
    </source>
</evidence>
<dbReference type="InterPro" id="IPR050678">
    <property type="entry name" value="DNA_Partitioning_ATPase"/>
</dbReference>
<dbReference type="InterPro" id="IPR027417">
    <property type="entry name" value="P-loop_NTPase"/>
</dbReference>
<comment type="caution">
    <text evidence="2">The sequence shown here is derived from an EMBL/GenBank/DDBJ whole genome shotgun (WGS) entry which is preliminary data.</text>
</comment>
<dbReference type="EMBL" id="JBAKFJ010000001">
    <property type="protein sequence ID" value="MEX0387181.1"/>
    <property type="molecule type" value="Genomic_DNA"/>
</dbReference>
<dbReference type="CDD" id="cd02042">
    <property type="entry name" value="ParAB_family"/>
    <property type="match status" value="1"/>
</dbReference>
<evidence type="ECO:0000313" key="3">
    <source>
        <dbReference type="Proteomes" id="UP001556653"/>
    </source>
</evidence>
<evidence type="ECO:0000313" key="2">
    <source>
        <dbReference type="EMBL" id="MEX0387181.1"/>
    </source>
</evidence>
<protein>
    <submittedName>
        <fullName evidence="2">ParA family protein</fullName>
    </submittedName>
</protein>
<accession>A0ABV3SAL5</accession>
<proteinExistence type="predicted"/>
<gene>
    <name evidence="2" type="ORF">V6X64_09270</name>
</gene>